<name>A0A1I2IJX6_9FLAO</name>
<dbReference type="Proteomes" id="UP000198596">
    <property type="component" value="Unassembled WGS sequence"/>
</dbReference>
<proteinExistence type="predicted"/>
<evidence type="ECO:0000313" key="2">
    <source>
        <dbReference type="Proteomes" id="UP000198596"/>
    </source>
</evidence>
<evidence type="ECO:0000313" key="1">
    <source>
        <dbReference type="EMBL" id="SFF41146.1"/>
    </source>
</evidence>
<protein>
    <submittedName>
        <fullName evidence="1">Uncharacterized protein</fullName>
    </submittedName>
</protein>
<keyword evidence="2" id="KW-1185">Reference proteome</keyword>
<dbReference type="STRING" id="935223.SAMN04488131_12032"/>
<gene>
    <name evidence="1" type="ORF">SAMN04488131_12032</name>
</gene>
<sequence>MAAEIRTPYYKVAREDGGVPKLLQVQKTAFSTQMKEKMGIENIVNRDRKRGFKRKKKSHSITVIVYTM</sequence>
<reference evidence="2" key="1">
    <citation type="submission" date="2016-10" db="EMBL/GenBank/DDBJ databases">
        <authorList>
            <person name="Varghese N."/>
            <person name="Submissions S."/>
        </authorList>
    </citation>
    <scope>NUCLEOTIDE SEQUENCE [LARGE SCALE GENOMIC DNA]</scope>
    <source>
        <strain evidence="2">CGMCC 1.9227</strain>
    </source>
</reference>
<accession>A0A1I2IJX6</accession>
<dbReference type="AlphaFoldDB" id="A0A1I2IJX6"/>
<dbReference type="EMBL" id="FONQ01000020">
    <property type="protein sequence ID" value="SFF41146.1"/>
    <property type="molecule type" value="Genomic_DNA"/>
</dbReference>
<organism evidence="1 2">
    <name type="scientific">Flavobacterium xueshanense</name>
    <dbReference type="NCBI Taxonomy" id="935223"/>
    <lineage>
        <taxon>Bacteria</taxon>
        <taxon>Pseudomonadati</taxon>
        <taxon>Bacteroidota</taxon>
        <taxon>Flavobacteriia</taxon>
        <taxon>Flavobacteriales</taxon>
        <taxon>Flavobacteriaceae</taxon>
        <taxon>Flavobacterium</taxon>
    </lineage>
</organism>